<evidence type="ECO:0000259" key="1">
    <source>
        <dbReference type="Pfam" id="PF08486"/>
    </source>
</evidence>
<organism evidence="2 3">
    <name type="scientific">Jutongia hominis</name>
    <dbReference type="NCBI Taxonomy" id="2763664"/>
    <lineage>
        <taxon>Bacteria</taxon>
        <taxon>Bacillati</taxon>
        <taxon>Bacillota</taxon>
        <taxon>Clostridia</taxon>
        <taxon>Lachnospirales</taxon>
        <taxon>Lachnospiraceae</taxon>
        <taxon>Jutongia</taxon>
    </lineage>
</organism>
<evidence type="ECO:0000313" key="3">
    <source>
        <dbReference type="Proteomes" id="UP000637513"/>
    </source>
</evidence>
<comment type="caution">
    <text evidence="2">The sequence shown here is derived from an EMBL/GenBank/DDBJ whole genome shotgun (WGS) entry which is preliminary data.</text>
</comment>
<accession>A0ABR7MV58</accession>
<feature type="domain" description="Sporulation stage II protein D amidase enhancer LytB N-terminal" evidence="1">
    <location>
        <begin position="198"/>
        <end position="279"/>
    </location>
</feature>
<dbReference type="InterPro" id="IPR013693">
    <property type="entry name" value="SpoIID/LytB_N"/>
</dbReference>
<reference evidence="2 3" key="1">
    <citation type="submission" date="2020-08" db="EMBL/GenBank/DDBJ databases">
        <title>Genome public.</title>
        <authorList>
            <person name="Liu C."/>
            <person name="Sun Q."/>
        </authorList>
    </citation>
    <scope>NUCLEOTIDE SEQUENCE [LARGE SCALE GENOMIC DNA]</scope>
    <source>
        <strain evidence="2 3">BX3</strain>
    </source>
</reference>
<keyword evidence="3" id="KW-1185">Reference proteome</keyword>
<evidence type="ECO:0000313" key="2">
    <source>
        <dbReference type="EMBL" id="MBC8557544.1"/>
    </source>
</evidence>
<name>A0ABR7MV58_9FIRM</name>
<gene>
    <name evidence="2" type="ORF">H8700_07465</name>
</gene>
<dbReference type="RefSeq" id="WP_249304835.1">
    <property type="nucleotide sequence ID" value="NZ_JACRSW010000030.1"/>
</dbReference>
<proteinExistence type="predicted"/>
<protein>
    <submittedName>
        <fullName evidence="2">SpoIID/LytB domain-containing protein</fullName>
    </submittedName>
</protein>
<dbReference type="EMBL" id="JACRSW010000030">
    <property type="protein sequence ID" value="MBC8557544.1"/>
    <property type="molecule type" value="Genomic_DNA"/>
</dbReference>
<sequence length="363" mass="41714">MVRMVELKGISIKVLMKKVFIVLLAMGVMLSNLINVKFAFAKSCDQYIREYYNCINTKDYSGLYNLFCQSYYEETNCIYENLENRKNHVGIFDIKSAKVKSICRESDTKKFELDTYESRVTSIYKVTVEMKVYTGKDCFVAGDNVCYFLFDSSNKIVGCWNFEEDDSKEASAIATVSYDTPVANVNKNPDTIRVYYNNQIHKVDFNKYVKVVERCEVGYSSWNFEALKACAVAIKNYGIVRVKKHKYAGQGYDVKATEADQVYNTKKENIPICNDAVDAVWNVIWLDSKDRVFPGFHVHSKSYNSYAVKNGGVLSQTGAQKLAKENGYDWVKILRYYYDRKKGVAYYNSEVAVGTTTFINIFK</sequence>
<dbReference type="Pfam" id="PF08486">
    <property type="entry name" value="SpoIID"/>
    <property type="match status" value="1"/>
</dbReference>
<dbReference type="Proteomes" id="UP000637513">
    <property type="component" value="Unassembled WGS sequence"/>
</dbReference>